<proteinExistence type="predicted"/>
<accession>A0AAV4Q187</accession>
<sequence length="389" mass="45186">MISKTNENIETILGKETEKWRSKMIKVFGDLEPYSFYIIYGHSDESQLKNRKADILSREKTKAQAFENLENMHEADREAEEEFHKILSDFENKGDVEHLNEVILGRTQKECAKVFDQFDRIVALCEEYLNLEYSDCKRRVREQMDIQKPMVDEVERYLTEVQEAGDKEISLLKDNIANYIREVGLTRSSKLEEIYADMDSQPLIMEVWSKCAGAITSRDVWHSFLKKQQDTAHLWKKLSTISWGDEKFFLKRTTLEQIGLETSALNSLPRYLPTHKQRNDLEKDWWCSLLGNARTLSKHNTVFESKRMEILDLLQAIVNGDHYIHDVLLNKPWSGTLDLSFLEKENNEQNATRIGDSEIVHSSRSSVEDLVEDLTVSQAPLGFTLQLVA</sequence>
<dbReference type="Proteomes" id="UP001054945">
    <property type="component" value="Unassembled WGS sequence"/>
</dbReference>
<dbReference type="AlphaFoldDB" id="A0AAV4Q187"/>
<gene>
    <name evidence="1" type="primary">AVEN_105268_1</name>
    <name evidence="1" type="ORF">CEXT_1981</name>
</gene>
<comment type="caution">
    <text evidence="1">The sequence shown here is derived from an EMBL/GenBank/DDBJ whole genome shotgun (WGS) entry which is preliminary data.</text>
</comment>
<protein>
    <submittedName>
        <fullName evidence="1">Uncharacterized protein</fullName>
    </submittedName>
</protein>
<name>A0AAV4Q187_CAEEX</name>
<keyword evidence="2" id="KW-1185">Reference proteome</keyword>
<reference evidence="1 2" key="1">
    <citation type="submission" date="2021-06" db="EMBL/GenBank/DDBJ databases">
        <title>Caerostris extrusa draft genome.</title>
        <authorList>
            <person name="Kono N."/>
            <person name="Arakawa K."/>
        </authorList>
    </citation>
    <scope>NUCLEOTIDE SEQUENCE [LARGE SCALE GENOMIC DNA]</scope>
</reference>
<dbReference type="EMBL" id="BPLR01005613">
    <property type="protein sequence ID" value="GIY03698.1"/>
    <property type="molecule type" value="Genomic_DNA"/>
</dbReference>
<organism evidence="1 2">
    <name type="scientific">Caerostris extrusa</name>
    <name type="common">Bark spider</name>
    <name type="synonym">Caerostris bankana</name>
    <dbReference type="NCBI Taxonomy" id="172846"/>
    <lineage>
        <taxon>Eukaryota</taxon>
        <taxon>Metazoa</taxon>
        <taxon>Ecdysozoa</taxon>
        <taxon>Arthropoda</taxon>
        <taxon>Chelicerata</taxon>
        <taxon>Arachnida</taxon>
        <taxon>Araneae</taxon>
        <taxon>Araneomorphae</taxon>
        <taxon>Entelegynae</taxon>
        <taxon>Araneoidea</taxon>
        <taxon>Araneidae</taxon>
        <taxon>Caerostris</taxon>
    </lineage>
</organism>
<evidence type="ECO:0000313" key="1">
    <source>
        <dbReference type="EMBL" id="GIY03698.1"/>
    </source>
</evidence>
<evidence type="ECO:0000313" key="2">
    <source>
        <dbReference type="Proteomes" id="UP001054945"/>
    </source>
</evidence>